<feature type="domain" description="Protein kinase" evidence="6">
    <location>
        <begin position="1"/>
        <end position="210"/>
    </location>
</feature>
<feature type="non-terminal residue" evidence="7">
    <location>
        <position position="1"/>
    </location>
</feature>
<dbReference type="GO" id="GO:0004674">
    <property type="term" value="F:protein serine/threonine kinase activity"/>
    <property type="evidence" value="ECO:0007669"/>
    <property type="project" value="UniProtKB-KW"/>
</dbReference>
<dbReference type="SUPFAM" id="SSF56112">
    <property type="entry name" value="Protein kinase-like (PK-like)"/>
    <property type="match status" value="1"/>
</dbReference>
<feature type="non-terminal residue" evidence="7">
    <location>
        <position position="210"/>
    </location>
</feature>
<dbReference type="AlphaFoldDB" id="A0AAV5SUW0"/>
<dbReference type="EMBL" id="BTSX01000002">
    <property type="protein sequence ID" value="GMS86885.1"/>
    <property type="molecule type" value="Genomic_DNA"/>
</dbReference>
<evidence type="ECO:0000256" key="4">
    <source>
        <dbReference type="ARBA" id="ARBA00022777"/>
    </source>
</evidence>
<dbReference type="PROSITE" id="PS50011">
    <property type="entry name" value="PROTEIN_KINASE_DOM"/>
    <property type="match status" value="1"/>
</dbReference>
<protein>
    <recommendedName>
        <fullName evidence="6">Protein kinase domain-containing protein</fullName>
    </recommendedName>
</protein>
<dbReference type="Proteomes" id="UP001432027">
    <property type="component" value="Unassembled WGS sequence"/>
</dbReference>
<dbReference type="Gene3D" id="3.30.200.20">
    <property type="entry name" value="Phosphorylase Kinase, domain 1"/>
    <property type="match status" value="1"/>
</dbReference>
<evidence type="ECO:0000313" key="8">
    <source>
        <dbReference type="Proteomes" id="UP001432027"/>
    </source>
</evidence>
<keyword evidence="5" id="KW-0067">ATP-binding</keyword>
<dbReference type="FunFam" id="1.10.510.10:FF:000624">
    <property type="entry name" value="Mitogen-activated protein kinase"/>
    <property type="match status" value="1"/>
</dbReference>
<evidence type="ECO:0000256" key="5">
    <source>
        <dbReference type="ARBA" id="ARBA00022840"/>
    </source>
</evidence>
<proteinExistence type="predicted"/>
<dbReference type="SMART" id="SM00220">
    <property type="entry name" value="S_TKc"/>
    <property type="match status" value="1"/>
</dbReference>
<evidence type="ECO:0000256" key="3">
    <source>
        <dbReference type="ARBA" id="ARBA00022741"/>
    </source>
</evidence>
<dbReference type="InterPro" id="IPR011009">
    <property type="entry name" value="Kinase-like_dom_sf"/>
</dbReference>
<dbReference type="PANTHER" id="PTHR24055">
    <property type="entry name" value="MITOGEN-ACTIVATED PROTEIN KINASE"/>
    <property type="match status" value="1"/>
</dbReference>
<organism evidence="7 8">
    <name type="scientific">Pristionchus entomophagus</name>
    <dbReference type="NCBI Taxonomy" id="358040"/>
    <lineage>
        <taxon>Eukaryota</taxon>
        <taxon>Metazoa</taxon>
        <taxon>Ecdysozoa</taxon>
        <taxon>Nematoda</taxon>
        <taxon>Chromadorea</taxon>
        <taxon>Rhabditida</taxon>
        <taxon>Rhabditina</taxon>
        <taxon>Diplogasteromorpha</taxon>
        <taxon>Diplogasteroidea</taxon>
        <taxon>Neodiplogasteridae</taxon>
        <taxon>Pristionchus</taxon>
    </lineage>
</organism>
<dbReference type="GO" id="GO:0005524">
    <property type="term" value="F:ATP binding"/>
    <property type="evidence" value="ECO:0007669"/>
    <property type="project" value="UniProtKB-KW"/>
</dbReference>
<reference evidence="7" key="1">
    <citation type="submission" date="2023-10" db="EMBL/GenBank/DDBJ databases">
        <title>Genome assembly of Pristionchus species.</title>
        <authorList>
            <person name="Yoshida K."/>
            <person name="Sommer R.J."/>
        </authorList>
    </citation>
    <scope>NUCLEOTIDE SEQUENCE</scope>
    <source>
        <strain evidence="7">RS0144</strain>
    </source>
</reference>
<keyword evidence="3" id="KW-0547">Nucleotide-binding</keyword>
<keyword evidence="1" id="KW-0723">Serine/threonine-protein kinase</keyword>
<keyword evidence="8" id="KW-1185">Reference proteome</keyword>
<evidence type="ECO:0000256" key="1">
    <source>
        <dbReference type="ARBA" id="ARBA00022527"/>
    </source>
</evidence>
<dbReference type="Gene3D" id="1.10.510.10">
    <property type="entry name" value="Transferase(Phosphotransferase) domain 1"/>
    <property type="match status" value="1"/>
</dbReference>
<dbReference type="InterPro" id="IPR050117">
    <property type="entry name" value="MAPK"/>
</dbReference>
<keyword evidence="2" id="KW-0808">Transferase</keyword>
<gene>
    <name evidence="7" type="ORF">PENTCL1PPCAC_9060</name>
</gene>
<evidence type="ECO:0000256" key="2">
    <source>
        <dbReference type="ARBA" id="ARBA00022679"/>
    </source>
</evidence>
<keyword evidence="4" id="KW-0418">Kinase</keyword>
<dbReference type="Pfam" id="PF00069">
    <property type="entry name" value="Pkinase"/>
    <property type="match status" value="1"/>
</dbReference>
<accession>A0AAV5SUW0</accession>
<evidence type="ECO:0000313" key="7">
    <source>
        <dbReference type="EMBL" id="GMS86885.1"/>
    </source>
</evidence>
<dbReference type="InterPro" id="IPR000719">
    <property type="entry name" value="Prot_kinase_dom"/>
</dbReference>
<sequence length="210" mass="23965">SADDSSTGTKVAIKKMNYPFIQPATAQRAFREFVLLSSVNHPAVRYSAVSYDLRYVSHFSDHSYILCVHSSSRCEQLQRYVHGDGIMYMVTEFVYQLLCAVNHLHREGIIHRDLKPCNIAVNENYVLKVLDFGLARLFNPSVAEKMTSYVVTRYYRAPEIDLKLKYTEKVDVWSIGCIFAEIVTGDVLFPGRHDQQINTIFQIMGTPSAD</sequence>
<evidence type="ECO:0000259" key="6">
    <source>
        <dbReference type="PROSITE" id="PS50011"/>
    </source>
</evidence>
<name>A0AAV5SUW0_9BILA</name>
<comment type="caution">
    <text evidence="7">The sequence shown here is derived from an EMBL/GenBank/DDBJ whole genome shotgun (WGS) entry which is preliminary data.</text>
</comment>